<evidence type="ECO:0000313" key="3">
    <source>
        <dbReference type="Proteomes" id="UP000807025"/>
    </source>
</evidence>
<dbReference type="EMBL" id="MU154683">
    <property type="protein sequence ID" value="KAF9489104.1"/>
    <property type="molecule type" value="Genomic_DNA"/>
</dbReference>
<dbReference type="Proteomes" id="UP000807025">
    <property type="component" value="Unassembled WGS sequence"/>
</dbReference>
<comment type="caution">
    <text evidence="2">The sequence shown here is derived from an EMBL/GenBank/DDBJ whole genome shotgun (WGS) entry which is preliminary data.</text>
</comment>
<keyword evidence="1" id="KW-1133">Transmembrane helix</keyword>
<keyword evidence="1" id="KW-0812">Transmembrane</keyword>
<keyword evidence="1" id="KW-0472">Membrane</keyword>
<evidence type="ECO:0000313" key="2">
    <source>
        <dbReference type="EMBL" id="KAF9489104.1"/>
    </source>
</evidence>
<accession>A0A9P5ZMQ3</accession>
<protein>
    <submittedName>
        <fullName evidence="2">Uncharacterized protein</fullName>
    </submittedName>
</protein>
<proteinExistence type="predicted"/>
<reference evidence="2" key="1">
    <citation type="submission" date="2020-11" db="EMBL/GenBank/DDBJ databases">
        <authorList>
            <consortium name="DOE Joint Genome Institute"/>
            <person name="Ahrendt S."/>
            <person name="Riley R."/>
            <person name="Andreopoulos W."/>
            <person name="Labutti K."/>
            <person name="Pangilinan J."/>
            <person name="Ruiz-Duenas F.J."/>
            <person name="Barrasa J.M."/>
            <person name="Sanchez-Garcia M."/>
            <person name="Camarero S."/>
            <person name="Miyauchi S."/>
            <person name="Serrano A."/>
            <person name="Linde D."/>
            <person name="Babiker R."/>
            <person name="Drula E."/>
            <person name="Ayuso-Fernandez I."/>
            <person name="Pacheco R."/>
            <person name="Padilla G."/>
            <person name="Ferreira P."/>
            <person name="Barriuso J."/>
            <person name="Kellner H."/>
            <person name="Castanera R."/>
            <person name="Alfaro M."/>
            <person name="Ramirez L."/>
            <person name="Pisabarro A.G."/>
            <person name="Kuo A."/>
            <person name="Tritt A."/>
            <person name="Lipzen A."/>
            <person name="He G."/>
            <person name="Yan M."/>
            <person name="Ng V."/>
            <person name="Cullen D."/>
            <person name="Martin F."/>
            <person name="Rosso M.-N."/>
            <person name="Henrissat B."/>
            <person name="Hibbett D."/>
            <person name="Martinez A.T."/>
            <person name="Grigoriev I.V."/>
        </authorList>
    </citation>
    <scope>NUCLEOTIDE SEQUENCE</scope>
    <source>
        <strain evidence="2">ATCC 90797</strain>
    </source>
</reference>
<organism evidence="2 3">
    <name type="scientific">Pleurotus eryngii</name>
    <name type="common">Boletus of the steppes</name>
    <dbReference type="NCBI Taxonomy" id="5323"/>
    <lineage>
        <taxon>Eukaryota</taxon>
        <taxon>Fungi</taxon>
        <taxon>Dikarya</taxon>
        <taxon>Basidiomycota</taxon>
        <taxon>Agaricomycotina</taxon>
        <taxon>Agaricomycetes</taxon>
        <taxon>Agaricomycetidae</taxon>
        <taxon>Agaricales</taxon>
        <taxon>Pleurotineae</taxon>
        <taxon>Pleurotaceae</taxon>
        <taxon>Pleurotus</taxon>
    </lineage>
</organism>
<gene>
    <name evidence="2" type="ORF">BDN71DRAFT_363185</name>
</gene>
<evidence type="ECO:0000256" key="1">
    <source>
        <dbReference type="SAM" id="Phobius"/>
    </source>
</evidence>
<feature type="transmembrane region" description="Helical" evidence="1">
    <location>
        <begin position="12"/>
        <end position="31"/>
    </location>
</feature>
<sequence length="104" mass="11664">MLALSLPKLVYAMTFPVSGVGFSASYSIMYISRIEDAMLRWHSPPRIPAGTTREVRPTTGPLYPPSHRFPIVPACFWEYTGRHMENSLFKTSRYGDGRAGLLAL</sequence>
<dbReference type="AlphaFoldDB" id="A0A9P5ZMQ3"/>
<keyword evidence="3" id="KW-1185">Reference proteome</keyword>
<name>A0A9P5ZMQ3_PLEER</name>